<organism evidence="1 2">
    <name type="scientific">Monoglobus pectinilyticus</name>
    <dbReference type="NCBI Taxonomy" id="1981510"/>
    <lineage>
        <taxon>Bacteria</taxon>
        <taxon>Bacillati</taxon>
        <taxon>Bacillota</taxon>
        <taxon>Clostridia</taxon>
        <taxon>Monoglobales</taxon>
        <taxon>Monoglobaceae</taxon>
        <taxon>Monoglobus</taxon>
    </lineage>
</organism>
<dbReference type="EMBL" id="CP020991">
    <property type="protein sequence ID" value="AUO18936.1"/>
    <property type="molecule type" value="Genomic_DNA"/>
</dbReference>
<dbReference type="RefSeq" id="WP_102365185.1">
    <property type="nucleotide sequence ID" value="NZ_CP020991.1"/>
</dbReference>
<evidence type="ECO:0000313" key="1">
    <source>
        <dbReference type="EMBL" id="AUO18936.1"/>
    </source>
</evidence>
<accession>A0A2K9P0Y9</accession>
<protein>
    <submittedName>
        <fullName evidence="1">Uncharacterized protein</fullName>
    </submittedName>
</protein>
<dbReference type="KEGG" id="mpec:B9O19_00753"/>
<dbReference type="Proteomes" id="UP000235589">
    <property type="component" value="Chromosome"/>
</dbReference>
<name>A0A2K9P0Y9_9FIRM</name>
<proteinExistence type="predicted"/>
<evidence type="ECO:0000313" key="2">
    <source>
        <dbReference type="Proteomes" id="UP000235589"/>
    </source>
</evidence>
<keyword evidence="2" id="KW-1185">Reference proteome</keyword>
<sequence length="98" mass="11394">METVRNIICDNEQNSIKNTTISDYNEYRDLVKSWDSNSNGNKNNDIGTYVTTNLDSNTIRVEKTYWDKLTIIILLILTSDNGNNGRILDECYYIEFNN</sequence>
<dbReference type="AlphaFoldDB" id="A0A2K9P0Y9"/>
<reference evidence="1 2" key="1">
    <citation type="submission" date="2017-04" db="EMBL/GenBank/DDBJ databases">
        <title>Monoglobus pectinilyticus 14 draft genome.</title>
        <authorList>
            <person name="Kim C."/>
            <person name="Rosendale D.I."/>
            <person name="Kelly W.J."/>
            <person name="Tannock G.W."/>
            <person name="Patchett M.L."/>
            <person name="Jordens J.Z."/>
        </authorList>
    </citation>
    <scope>NUCLEOTIDE SEQUENCE [LARGE SCALE GENOMIC DNA]</scope>
    <source>
        <strain evidence="1 2">14</strain>
    </source>
</reference>
<dbReference type="GeneID" id="98062177"/>
<gene>
    <name evidence="1" type="ORF">B9O19_00753</name>
</gene>